<evidence type="ECO:0000256" key="1">
    <source>
        <dbReference type="ARBA" id="ARBA00009405"/>
    </source>
</evidence>
<evidence type="ECO:0000313" key="5">
    <source>
        <dbReference type="EMBL" id="QDZ10230.1"/>
    </source>
</evidence>
<dbReference type="Gene3D" id="3.20.20.70">
    <property type="entry name" value="Aldolase class I"/>
    <property type="match status" value="1"/>
</dbReference>
<name>A0A5B8LSL3_9HYPH</name>
<dbReference type="Proteomes" id="UP000315364">
    <property type="component" value="Chromosome"/>
</dbReference>
<dbReference type="NCBIfam" id="NF004283">
    <property type="entry name" value="PRK05692.1"/>
    <property type="match status" value="1"/>
</dbReference>
<dbReference type="GO" id="GO:0046951">
    <property type="term" value="P:ketone body biosynthetic process"/>
    <property type="evidence" value="ECO:0007669"/>
    <property type="project" value="TreeGrafter"/>
</dbReference>
<evidence type="ECO:0000256" key="3">
    <source>
        <dbReference type="ARBA" id="ARBA00023239"/>
    </source>
</evidence>
<dbReference type="RefSeq" id="WP_146289034.1">
    <property type="nucleotide sequence ID" value="NZ_CP042304.1"/>
</dbReference>
<gene>
    <name evidence="5" type="ORF">FPZ08_05405</name>
</gene>
<dbReference type="GO" id="GO:0004419">
    <property type="term" value="F:hydroxymethylglutaryl-CoA lyase activity"/>
    <property type="evidence" value="ECO:0007669"/>
    <property type="project" value="TreeGrafter"/>
</dbReference>
<dbReference type="KEGG" id="dea:FPZ08_05405"/>
<comment type="similarity">
    <text evidence="1">Belongs to the HMG-CoA lyase family.</text>
</comment>
<proteinExistence type="inferred from homology"/>
<dbReference type="Pfam" id="PF00682">
    <property type="entry name" value="HMGL-like"/>
    <property type="match status" value="1"/>
</dbReference>
<dbReference type="PROSITE" id="PS50991">
    <property type="entry name" value="PYR_CT"/>
    <property type="match status" value="1"/>
</dbReference>
<sequence>MSEPDVVLCECFARDGLQHETEFVATADKSALIDAFTGIGFKRIEATSYSHPERVPAFHDASDVLAGITHGAGVYYKATCPNLRAVHRALGDLDAGRGANELSLLVSATEGHTQRNLRTDRETQWRNVSEMAAAARDRVRLVGVVSVAFGCPFDGYVDPGRVVEDVARFADLGADLVTIGDTIGTATPASVRQVFKRLLAEVPQTIPVAHFHDTRGTGLANCVAALEAGCTHFDSAFGGVGGHPAQIEYGGGYTGNVATEDLVNLLEELGVSTGLDLNGVQAASRLCEQILGRQLNSMVARAGFGLKTRERMHA</sequence>
<keyword evidence="3 5" id="KW-0456">Lyase</keyword>
<dbReference type="AlphaFoldDB" id="A0A5B8LSL3"/>
<feature type="domain" description="Pyruvate carboxyltransferase" evidence="4">
    <location>
        <begin position="6"/>
        <end position="281"/>
    </location>
</feature>
<accession>A0A5B8LSL3</accession>
<dbReference type="PANTHER" id="PTHR42738:SF7">
    <property type="entry name" value="HYDROXYMETHYLGLUTARYL-COA LYASE"/>
    <property type="match status" value="1"/>
</dbReference>
<dbReference type="CDD" id="cd07938">
    <property type="entry name" value="DRE_TIM_HMGL"/>
    <property type="match status" value="1"/>
</dbReference>
<protein>
    <submittedName>
        <fullName evidence="5">Hydroxymethylglutaryl-CoA lyase</fullName>
    </submittedName>
</protein>
<evidence type="ECO:0000313" key="6">
    <source>
        <dbReference type="Proteomes" id="UP000315364"/>
    </source>
</evidence>
<evidence type="ECO:0000256" key="2">
    <source>
        <dbReference type="ARBA" id="ARBA00022723"/>
    </source>
</evidence>
<dbReference type="InterPro" id="IPR043594">
    <property type="entry name" value="HMGL"/>
</dbReference>
<organism evidence="5 6">
    <name type="scientific">Devosia ginsengisoli</name>
    <dbReference type="NCBI Taxonomy" id="400770"/>
    <lineage>
        <taxon>Bacteria</taxon>
        <taxon>Pseudomonadati</taxon>
        <taxon>Pseudomonadota</taxon>
        <taxon>Alphaproteobacteria</taxon>
        <taxon>Hyphomicrobiales</taxon>
        <taxon>Devosiaceae</taxon>
        <taxon>Devosia</taxon>
    </lineage>
</organism>
<reference evidence="5 6" key="1">
    <citation type="submission" date="2019-07" db="EMBL/GenBank/DDBJ databases">
        <title>Full genome sequence of Devosia sp. Gsoil 520.</title>
        <authorList>
            <person name="Im W.-T."/>
        </authorList>
    </citation>
    <scope>NUCLEOTIDE SEQUENCE [LARGE SCALE GENOMIC DNA]</scope>
    <source>
        <strain evidence="5 6">Gsoil 520</strain>
    </source>
</reference>
<keyword evidence="2" id="KW-0479">Metal-binding</keyword>
<dbReference type="EMBL" id="CP042304">
    <property type="protein sequence ID" value="QDZ10230.1"/>
    <property type="molecule type" value="Genomic_DNA"/>
</dbReference>
<dbReference type="GO" id="GO:0046872">
    <property type="term" value="F:metal ion binding"/>
    <property type="evidence" value="ECO:0007669"/>
    <property type="project" value="UniProtKB-KW"/>
</dbReference>
<evidence type="ECO:0000259" key="4">
    <source>
        <dbReference type="PROSITE" id="PS50991"/>
    </source>
</evidence>
<keyword evidence="6" id="KW-1185">Reference proteome</keyword>
<dbReference type="GO" id="GO:0006552">
    <property type="term" value="P:L-leucine catabolic process"/>
    <property type="evidence" value="ECO:0007669"/>
    <property type="project" value="TreeGrafter"/>
</dbReference>
<dbReference type="InterPro" id="IPR000891">
    <property type="entry name" value="PYR_CT"/>
</dbReference>
<dbReference type="OrthoDB" id="9784013at2"/>
<dbReference type="SUPFAM" id="SSF51569">
    <property type="entry name" value="Aldolase"/>
    <property type="match status" value="1"/>
</dbReference>
<dbReference type="InterPro" id="IPR013785">
    <property type="entry name" value="Aldolase_TIM"/>
</dbReference>
<dbReference type="PANTHER" id="PTHR42738">
    <property type="entry name" value="HYDROXYMETHYLGLUTARYL-COA LYASE"/>
    <property type="match status" value="1"/>
</dbReference>